<keyword evidence="3" id="KW-1185">Reference proteome</keyword>
<reference evidence="2 3" key="1">
    <citation type="submission" date="2020-08" db="EMBL/GenBank/DDBJ databases">
        <authorList>
            <person name="Liu C."/>
            <person name="Sun Q."/>
        </authorList>
    </citation>
    <scope>NUCLEOTIDE SEQUENCE [LARGE SCALE GENOMIC DNA]</scope>
    <source>
        <strain evidence="2 3">NSJ-45</strain>
    </source>
</reference>
<dbReference type="EMBL" id="JACRWD010000010">
    <property type="protein sequence ID" value="MBC6004908.1"/>
    <property type="molecule type" value="Genomic_DNA"/>
</dbReference>
<evidence type="ECO:0000313" key="3">
    <source>
        <dbReference type="Proteomes" id="UP000611796"/>
    </source>
</evidence>
<evidence type="ECO:0000256" key="1">
    <source>
        <dbReference type="SAM" id="Phobius"/>
    </source>
</evidence>
<keyword evidence="1" id="KW-1133">Transmembrane helix</keyword>
<keyword evidence="1" id="KW-0472">Membrane</keyword>
<proteinExistence type="predicted"/>
<keyword evidence="1" id="KW-0812">Transmembrane</keyword>
<feature type="transmembrane region" description="Helical" evidence="1">
    <location>
        <begin position="7"/>
        <end position="26"/>
    </location>
</feature>
<name>A0ABR7K734_9FIRM</name>
<accession>A0ABR7K734</accession>
<organism evidence="2 3">
    <name type="scientific">Paeniclostridium hominis</name>
    <dbReference type="NCBI Taxonomy" id="2764329"/>
    <lineage>
        <taxon>Bacteria</taxon>
        <taxon>Bacillati</taxon>
        <taxon>Bacillota</taxon>
        <taxon>Clostridia</taxon>
        <taxon>Peptostreptococcales</taxon>
        <taxon>Peptostreptococcaceae</taxon>
        <taxon>Paeniclostridium</taxon>
    </lineage>
</organism>
<sequence length="116" mass="13722">MINNLKTIFSVSKYIIITIALVFFTYTKINENNIQKTDEIVEKTIVYEVSGFHKLKSGRYVDLTYKNHALSIEDSNLYIFSKKGDKLPLDSKLYYNKKTRKLDFITINSYKTEFYH</sequence>
<gene>
    <name evidence="2" type="ORF">H8891_14030</name>
</gene>
<evidence type="ECO:0000313" key="2">
    <source>
        <dbReference type="EMBL" id="MBC6004908.1"/>
    </source>
</evidence>
<comment type="caution">
    <text evidence="2">The sequence shown here is derived from an EMBL/GenBank/DDBJ whole genome shotgun (WGS) entry which is preliminary data.</text>
</comment>
<protein>
    <submittedName>
        <fullName evidence="2">Uncharacterized protein</fullName>
    </submittedName>
</protein>
<dbReference type="Proteomes" id="UP000611796">
    <property type="component" value="Unassembled WGS sequence"/>
</dbReference>
<dbReference type="RefSeq" id="WP_187006872.1">
    <property type="nucleotide sequence ID" value="NZ_JACRWD010000010.1"/>
</dbReference>